<protein>
    <submittedName>
        <fullName evidence="13">CCA tRNA nucleotidyltransferase</fullName>
        <ecNumber evidence="13">2.7.7.72</ecNumber>
    </submittedName>
</protein>
<gene>
    <name evidence="13" type="ORF">G5B36_03810</name>
</gene>
<accession>A0ABX2HF02</accession>
<evidence type="ECO:0000256" key="7">
    <source>
        <dbReference type="ARBA" id="ARBA00022842"/>
    </source>
</evidence>
<keyword evidence="3" id="KW-0819">tRNA processing</keyword>
<keyword evidence="5" id="KW-0479">Metal-binding</keyword>
<dbReference type="EMBL" id="JAAITT010000004">
    <property type="protein sequence ID" value="NSJ47822.1"/>
    <property type="molecule type" value="Genomic_DNA"/>
</dbReference>
<feature type="domain" description="CCA-adding enzyme C-terminal" evidence="12">
    <location>
        <begin position="271"/>
        <end position="415"/>
    </location>
</feature>
<feature type="domain" description="Poly A polymerase head" evidence="10">
    <location>
        <begin position="23"/>
        <end position="143"/>
    </location>
</feature>
<keyword evidence="6" id="KW-0547">Nucleotide-binding</keyword>
<evidence type="ECO:0000256" key="2">
    <source>
        <dbReference type="ARBA" id="ARBA00022679"/>
    </source>
</evidence>
<dbReference type="InterPro" id="IPR002646">
    <property type="entry name" value="PolA_pol_head_dom"/>
</dbReference>
<name>A0ABX2HF02_9FIRM</name>
<dbReference type="Gene3D" id="3.30.460.10">
    <property type="entry name" value="Beta Polymerase, domain 2"/>
    <property type="match status" value="1"/>
</dbReference>
<dbReference type="RefSeq" id="WP_165641272.1">
    <property type="nucleotide sequence ID" value="NZ_JAAITT010000004.1"/>
</dbReference>
<evidence type="ECO:0000256" key="5">
    <source>
        <dbReference type="ARBA" id="ARBA00022723"/>
    </source>
</evidence>
<dbReference type="PANTHER" id="PTHR46173">
    <property type="entry name" value="CCA TRNA NUCLEOTIDYLTRANSFERASE 1, MITOCHONDRIAL"/>
    <property type="match status" value="1"/>
</dbReference>
<dbReference type="Proteomes" id="UP000669239">
    <property type="component" value="Unassembled WGS sequence"/>
</dbReference>
<dbReference type="InterPro" id="IPR043519">
    <property type="entry name" value="NT_sf"/>
</dbReference>
<dbReference type="SUPFAM" id="SSF81301">
    <property type="entry name" value="Nucleotidyltransferase"/>
    <property type="match status" value="1"/>
</dbReference>
<dbReference type="Pfam" id="PF01743">
    <property type="entry name" value="PolyA_pol"/>
    <property type="match status" value="1"/>
</dbReference>
<keyword evidence="8 9" id="KW-0694">RNA-binding</keyword>
<evidence type="ECO:0000256" key="4">
    <source>
        <dbReference type="ARBA" id="ARBA00022695"/>
    </source>
</evidence>
<evidence type="ECO:0000256" key="6">
    <source>
        <dbReference type="ARBA" id="ARBA00022741"/>
    </source>
</evidence>
<dbReference type="Pfam" id="PF12627">
    <property type="entry name" value="PolyA_pol_RNAbd"/>
    <property type="match status" value="1"/>
</dbReference>
<keyword evidence="4 13" id="KW-0548">Nucleotidyltransferase</keyword>
<dbReference type="NCBIfam" id="NF009814">
    <property type="entry name" value="PRK13299.1"/>
    <property type="match status" value="1"/>
</dbReference>
<dbReference type="Gene3D" id="1.10.246.80">
    <property type="match status" value="1"/>
</dbReference>
<evidence type="ECO:0000313" key="13">
    <source>
        <dbReference type="EMBL" id="NSJ47822.1"/>
    </source>
</evidence>
<dbReference type="EC" id="2.7.7.72" evidence="13"/>
<dbReference type="PANTHER" id="PTHR46173:SF1">
    <property type="entry name" value="CCA TRNA NUCLEOTIDYLTRANSFERASE 1, MITOCHONDRIAL"/>
    <property type="match status" value="1"/>
</dbReference>
<evidence type="ECO:0000256" key="8">
    <source>
        <dbReference type="ARBA" id="ARBA00022884"/>
    </source>
</evidence>
<dbReference type="InterPro" id="IPR032828">
    <property type="entry name" value="PolyA_RNA-bd"/>
</dbReference>
<evidence type="ECO:0000313" key="14">
    <source>
        <dbReference type="Proteomes" id="UP000669239"/>
    </source>
</evidence>
<dbReference type="SUPFAM" id="SSF81891">
    <property type="entry name" value="Poly A polymerase C-terminal region-like"/>
    <property type="match status" value="1"/>
</dbReference>
<evidence type="ECO:0000259" key="12">
    <source>
        <dbReference type="Pfam" id="PF13735"/>
    </source>
</evidence>
<dbReference type="Gene3D" id="1.10.3090.10">
    <property type="entry name" value="cca-adding enzyme, domain 2"/>
    <property type="match status" value="1"/>
</dbReference>
<dbReference type="CDD" id="cd05398">
    <property type="entry name" value="NT_ClassII-CCAase"/>
    <property type="match status" value="1"/>
</dbReference>
<dbReference type="InterPro" id="IPR050264">
    <property type="entry name" value="Bact_CCA-adding_enz_type3_sf"/>
</dbReference>
<dbReference type="Pfam" id="PF13735">
    <property type="entry name" value="tRNA_NucTran2_2"/>
    <property type="match status" value="1"/>
</dbReference>
<evidence type="ECO:0000259" key="11">
    <source>
        <dbReference type="Pfam" id="PF12627"/>
    </source>
</evidence>
<evidence type="ECO:0000256" key="3">
    <source>
        <dbReference type="ARBA" id="ARBA00022694"/>
    </source>
</evidence>
<keyword evidence="14" id="KW-1185">Reference proteome</keyword>
<organism evidence="13 14">
    <name type="scientific">Enterocloster aldenensis</name>
    <dbReference type="NCBI Taxonomy" id="358742"/>
    <lineage>
        <taxon>Bacteria</taxon>
        <taxon>Bacillati</taxon>
        <taxon>Bacillota</taxon>
        <taxon>Clostridia</taxon>
        <taxon>Lachnospirales</taxon>
        <taxon>Lachnospiraceae</taxon>
        <taxon>Enterocloster</taxon>
    </lineage>
</organism>
<evidence type="ECO:0000259" key="10">
    <source>
        <dbReference type="Pfam" id="PF01743"/>
    </source>
</evidence>
<comment type="cofactor">
    <cofactor evidence="1">
        <name>Mg(2+)</name>
        <dbReference type="ChEBI" id="CHEBI:18420"/>
    </cofactor>
</comment>
<feature type="domain" description="tRNA nucleotidyltransferase/poly(A) polymerase RNA and SrmB- binding" evidence="11">
    <location>
        <begin position="170"/>
        <end position="224"/>
    </location>
</feature>
<evidence type="ECO:0000256" key="1">
    <source>
        <dbReference type="ARBA" id="ARBA00001946"/>
    </source>
</evidence>
<dbReference type="InterPro" id="IPR032810">
    <property type="entry name" value="CCA-adding_enz_C"/>
</dbReference>
<keyword evidence="7" id="KW-0460">Magnesium</keyword>
<keyword evidence="2 9" id="KW-0808">Transferase</keyword>
<evidence type="ECO:0000256" key="9">
    <source>
        <dbReference type="RuleBase" id="RU003953"/>
    </source>
</evidence>
<comment type="similarity">
    <text evidence="9">Belongs to the tRNA nucleotidyltransferase/poly(A) polymerase family.</text>
</comment>
<sequence>MEIKIPAPAEEILTKLNENGYEAYVVGGCVRDMILGREPGDWDITTSALPEQVKQVFRRTVDTGIQHGTVTVMMGDEGYEVTTYRIDGEYADGRHPDSVTFTPSLTEDLKRRDFTVNAMAYNGNTGLVDEFGGMEDLGRGIIRCVGEPMDRFSEDALRILRAIRFSAQLGFTIEGRTYGAIRAIAPNMMHVSKERIQAELTKLLLSPYPGHISMVYETGISPYVSETFHQVYCRKDGGGLEDGQQQECEDWKPFLGIPPIPVQVPPVRHMRWAAFLRKCMPDEAVKILKDLKLDNDTINRVRTLISWQDYGLGPDKYSIRIAMSRMEPDLFDDLLEFRMCLSEAGARQDLAHTALLVDEIRRAGDCISLKTLAVGGNDIIKAGIRPGREVGLTLARLLEMVLEEPARNTKEYLLQHLV</sequence>
<comment type="caution">
    <text evidence="13">The sequence shown here is derived from an EMBL/GenBank/DDBJ whole genome shotgun (WGS) entry which is preliminary data.</text>
</comment>
<proteinExistence type="inferred from homology"/>
<dbReference type="GO" id="GO:0004810">
    <property type="term" value="F:CCA tRNA nucleotidyltransferase activity"/>
    <property type="evidence" value="ECO:0007669"/>
    <property type="project" value="UniProtKB-EC"/>
</dbReference>
<reference evidence="13 14" key="1">
    <citation type="journal article" date="2020" name="Cell Host Microbe">
        <title>Functional and Genomic Variation between Human-Derived Isolates of Lachnospiraceae Reveals Inter- and Intra-Species Diversity.</title>
        <authorList>
            <person name="Sorbara M.T."/>
            <person name="Littmann E.R."/>
            <person name="Fontana E."/>
            <person name="Moody T.U."/>
            <person name="Kohout C.E."/>
            <person name="Gjonbalaj M."/>
            <person name="Eaton V."/>
            <person name="Seok R."/>
            <person name="Leiner I.M."/>
            <person name="Pamer E.G."/>
        </authorList>
    </citation>
    <scope>NUCLEOTIDE SEQUENCE [LARGE SCALE GENOMIC DNA]</scope>
    <source>
        <strain evidence="13 14">MSK.1.17</strain>
    </source>
</reference>